<keyword evidence="4" id="KW-1185">Reference proteome</keyword>
<dbReference type="InterPro" id="IPR015168">
    <property type="entry name" value="SsuA/THI5"/>
</dbReference>
<dbReference type="Pfam" id="PF09084">
    <property type="entry name" value="NMT1"/>
    <property type="match status" value="1"/>
</dbReference>
<feature type="chain" id="PRO_5037571621" evidence="1">
    <location>
        <begin position="22"/>
        <end position="331"/>
    </location>
</feature>
<organism evidence="3 4">
    <name type="scientific">Neogemmobacter tilapiae</name>
    <dbReference type="NCBI Taxonomy" id="875041"/>
    <lineage>
        <taxon>Bacteria</taxon>
        <taxon>Pseudomonadati</taxon>
        <taxon>Pseudomonadota</taxon>
        <taxon>Alphaproteobacteria</taxon>
        <taxon>Rhodobacterales</taxon>
        <taxon>Paracoccaceae</taxon>
        <taxon>Neogemmobacter</taxon>
    </lineage>
</organism>
<evidence type="ECO:0000259" key="2">
    <source>
        <dbReference type="Pfam" id="PF09084"/>
    </source>
</evidence>
<comment type="caution">
    <text evidence="3">The sequence shown here is derived from an EMBL/GenBank/DDBJ whole genome shotgun (WGS) entry which is preliminary data.</text>
</comment>
<evidence type="ECO:0000313" key="3">
    <source>
        <dbReference type="EMBL" id="GHC48086.1"/>
    </source>
</evidence>
<keyword evidence="1" id="KW-0732">Signal</keyword>
<accession>A0A918TI39</accession>
<dbReference type="Proteomes" id="UP000638981">
    <property type="component" value="Unassembled WGS sequence"/>
</dbReference>
<dbReference type="PANTHER" id="PTHR31528:SF3">
    <property type="entry name" value="THIAMINE BIOSYNTHESIS PROTEIN HI_0357-RELATED"/>
    <property type="match status" value="1"/>
</dbReference>
<feature type="signal peptide" evidence="1">
    <location>
        <begin position="1"/>
        <end position="21"/>
    </location>
</feature>
<dbReference type="InterPro" id="IPR027939">
    <property type="entry name" value="NMT1/THI5"/>
</dbReference>
<protein>
    <submittedName>
        <fullName evidence="3">ABC transporter permease</fullName>
    </submittedName>
</protein>
<dbReference type="EMBL" id="BMYJ01000002">
    <property type="protein sequence ID" value="GHC48086.1"/>
    <property type="molecule type" value="Genomic_DNA"/>
</dbReference>
<feature type="domain" description="SsuA/THI5-like" evidence="2">
    <location>
        <begin position="36"/>
        <end position="236"/>
    </location>
</feature>
<reference evidence="3" key="2">
    <citation type="submission" date="2020-09" db="EMBL/GenBank/DDBJ databases">
        <authorList>
            <person name="Sun Q."/>
            <person name="Kim S."/>
        </authorList>
    </citation>
    <scope>NUCLEOTIDE SEQUENCE</scope>
    <source>
        <strain evidence="3">KCTC 23310</strain>
    </source>
</reference>
<name>A0A918TI39_9RHOB</name>
<sequence>MLVQRLLLTTGLIALGTTAMAQNTAVKFGTNWVAQAEHGGFYQAAADGTYAACGLDVTIVPGGPQVNNRASLLAGQIEFSMGGSSLDAFMAVQEGVPVVAVSAIFQKDPQVIVTHPGKAETFADLVKLDKLLIGDAGVITFWAWMQKAYGFKPEQREVYTFSAAPLIANENWGMQGYLSSEPFFVEKETGWKPDVFLMADAGYTAYSTTIETMAPTIAEKPEVVKCFVDGSAKGWYNYLYGDNTAANALIKADNPEMSDEAIAYGVNAMKEYGIVDSGDTETMGIGAMTDEKMADFYAKMVEVGALPEGLDIKAGYTLQFVNQGVGLDLKP</sequence>
<evidence type="ECO:0000256" key="1">
    <source>
        <dbReference type="SAM" id="SignalP"/>
    </source>
</evidence>
<dbReference type="PANTHER" id="PTHR31528">
    <property type="entry name" value="4-AMINO-5-HYDROXYMETHYL-2-METHYLPYRIMIDINE PHOSPHATE SYNTHASE THI11-RELATED"/>
    <property type="match status" value="1"/>
</dbReference>
<dbReference type="SUPFAM" id="SSF53850">
    <property type="entry name" value="Periplasmic binding protein-like II"/>
    <property type="match status" value="1"/>
</dbReference>
<dbReference type="Gene3D" id="3.40.190.10">
    <property type="entry name" value="Periplasmic binding protein-like II"/>
    <property type="match status" value="2"/>
</dbReference>
<dbReference type="GO" id="GO:0009228">
    <property type="term" value="P:thiamine biosynthetic process"/>
    <property type="evidence" value="ECO:0007669"/>
    <property type="project" value="InterPro"/>
</dbReference>
<evidence type="ECO:0000313" key="4">
    <source>
        <dbReference type="Proteomes" id="UP000638981"/>
    </source>
</evidence>
<gene>
    <name evidence="3" type="ORF">GCM10007315_07530</name>
</gene>
<reference evidence="3" key="1">
    <citation type="journal article" date="2014" name="Int. J. Syst. Evol. Microbiol.">
        <title>Complete genome sequence of Corynebacterium casei LMG S-19264T (=DSM 44701T), isolated from a smear-ripened cheese.</title>
        <authorList>
            <consortium name="US DOE Joint Genome Institute (JGI-PGF)"/>
            <person name="Walter F."/>
            <person name="Albersmeier A."/>
            <person name="Kalinowski J."/>
            <person name="Ruckert C."/>
        </authorList>
    </citation>
    <scope>NUCLEOTIDE SEQUENCE</scope>
    <source>
        <strain evidence="3">KCTC 23310</strain>
    </source>
</reference>
<dbReference type="AlphaFoldDB" id="A0A918TI39"/>
<proteinExistence type="predicted"/>